<dbReference type="SUPFAM" id="SSF53383">
    <property type="entry name" value="PLP-dependent transferases"/>
    <property type="match status" value="1"/>
</dbReference>
<dbReference type="PANTHER" id="PTHR43643:SF3">
    <property type="entry name" value="HISTIDINOL-PHOSPHATE AMINOTRANSFERASE"/>
    <property type="match status" value="1"/>
</dbReference>
<gene>
    <name evidence="7" type="primary">hisC</name>
    <name evidence="9" type="ORF">J2Z32_004149</name>
</gene>
<dbReference type="InterPro" id="IPR004839">
    <property type="entry name" value="Aminotransferase_I/II_large"/>
</dbReference>
<evidence type="ECO:0000256" key="1">
    <source>
        <dbReference type="ARBA" id="ARBA00001933"/>
    </source>
</evidence>
<dbReference type="InterPro" id="IPR005861">
    <property type="entry name" value="HisP_aminotrans"/>
</dbReference>
<dbReference type="InterPro" id="IPR015424">
    <property type="entry name" value="PyrdxlP-dep_Trfase"/>
</dbReference>
<name>A0ABS4FY14_9BACL</name>
<dbReference type="HAMAP" id="MF_01023">
    <property type="entry name" value="HisC_aminotrans_2"/>
    <property type="match status" value="1"/>
</dbReference>
<comment type="caution">
    <text evidence="9">The sequence shown here is derived from an EMBL/GenBank/DDBJ whole genome shotgun (WGS) entry which is preliminary data.</text>
</comment>
<keyword evidence="6 7" id="KW-0368">Histidine biosynthesis</keyword>
<dbReference type="InterPro" id="IPR015421">
    <property type="entry name" value="PyrdxlP-dep_Trfase_major"/>
</dbReference>
<evidence type="ECO:0000256" key="6">
    <source>
        <dbReference type="ARBA" id="ARBA00023102"/>
    </source>
</evidence>
<comment type="similarity">
    <text evidence="7">Belongs to the class-II pyridoxal-phosphate-dependent aminotransferase family. Histidinol-phosphate aminotransferase subfamily.</text>
</comment>
<evidence type="ECO:0000256" key="5">
    <source>
        <dbReference type="ARBA" id="ARBA00022898"/>
    </source>
</evidence>
<dbReference type="CDD" id="cd00609">
    <property type="entry name" value="AAT_like"/>
    <property type="match status" value="1"/>
</dbReference>
<sequence length="360" mass="39708">MRPKPHIVDLPVYQPGKPIEEVKRELGLDEVIKLASNENPYGSSSSVAEAIQAELSQLSLYPDGSSAELTTVLAEHLGVERNQIIFGCGSDEVIALITRAFILPQDESIMADQTFSVYKSNVDIEGGVSIEVPLKDGVHDLDAMLAAVTDNTKIIWICNPNNPTGTIVEHDNLISFLNQVPAHVLVVLDEAYCEFVTDENYSDGISLLNQYPNLVVLRTFSKIYGLASLRIGYAVANAQSITYINQVREPFNTSRIAQAAAKAALTDYDFVESCRTKNQQGIEYLYGQFDELGLEYYPANGNFIFVNIKSSGLDMFQSLLKQGIIIRAGFGKYPNYIRVSVGTPEQNEKFITALKHALAQ</sequence>
<organism evidence="9 10">
    <name type="scientific">Paenibacillus turicensis</name>
    <dbReference type="NCBI Taxonomy" id="160487"/>
    <lineage>
        <taxon>Bacteria</taxon>
        <taxon>Bacillati</taxon>
        <taxon>Bacillota</taxon>
        <taxon>Bacilli</taxon>
        <taxon>Bacillales</taxon>
        <taxon>Paenibacillaceae</taxon>
        <taxon>Paenibacillus</taxon>
    </lineage>
</organism>
<evidence type="ECO:0000256" key="3">
    <source>
        <dbReference type="ARBA" id="ARBA00022576"/>
    </source>
</evidence>
<dbReference type="NCBIfam" id="TIGR01141">
    <property type="entry name" value="hisC"/>
    <property type="match status" value="1"/>
</dbReference>
<keyword evidence="10" id="KW-1185">Reference proteome</keyword>
<dbReference type="Pfam" id="PF00155">
    <property type="entry name" value="Aminotran_1_2"/>
    <property type="match status" value="1"/>
</dbReference>
<keyword evidence="5 7" id="KW-0663">Pyridoxal phosphate</keyword>
<comment type="pathway">
    <text evidence="7">Amino-acid biosynthesis; L-histidine biosynthesis; L-histidine from 5-phospho-alpha-D-ribose 1-diphosphate: step 7/9.</text>
</comment>
<evidence type="ECO:0000313" key="9">
    <source>
        <dbReference type="EMBL" id="MBP1907474.1"/>
    </source>
</evidence>
<accession>A0ABS4FY14</accession>
<keyword evidence="7" id="KW-0028">Amino-acid biosynthesis</keyword>
<comment type="subunit">
    <text evidence="2 7">Homodimer.</text>
</comment>
<dbReference type="GO" id="GO:0004400">
    <property type="term" value="F:histidinol-phosphate transaminase activity"/>
    <property type="evidence" value="ECO:0007669"/>
    <property type="project" value="UniProtKB-EC"/>
</dbReference>
<protein>
    <recommendedName>
        <fullName evidence="7">Histidinol-phosphate aminotransferase</fullName>
        <ecNumber evidence="7">2.6.1.9</ecNumber>
    </recommendedName>
    <alternativeName>
        <fullName evidence="7">Imidazole acetol-phosphate transaminase</fullName>
    </alternativeName>
</protein>
<comment type="catalytic activity">
    <reaction evidence="7">
        <text>L-histidinol phosphate + 2-oxoglutarate = 3-(imidazol-4-yl)-2-oxopropyl phosphate + L-glutamate</text>
        <dbReference type="Rhea" id="RHEA:23744"/>
        <dbReference type="ChEBI" id="CHEBI:16810"/>
        <dbReference type="ChEBI" id="CHEBI:29985"/>
        <dbReference type="ChEBI" id="CHEBI:57766"/>
        <dbReference type="ChEBI" id="CHEBI:57980"/>
        <dbReference type="EC" id="2.6.1.9"/>
    </reaction>
</comment>
<evidence type="ECO:0000313" key="10">
    <source>
        <dbReference type="Proteomes" id="UP001519272"/>
    </source>
</evidence>
<dbReference type="RefSeq" id="WP_210091054.1">
    <property type="nucleotide sequence ID" value="NZ_JAGGKG010000027.1"/>
</dbReference>
<keyword evidence="4 7" id="KW-0808">Transferase</keyword>
<evidence type="ECO:0000256" key="2">
    <source>
        <dbReference type="ARBA" id="ARBA00011738"/>
    </source>
</evidence>
<dbReference type="Proteomes" id="UP001519272">
    <property type="component" value="Unassembled WGS sequence"/>
</dbReference>
<dbReference type="InterPro" id="IPR050106">
    <property type="entry name" value="HistidinolP_aminotransfase"/>
</dbReference>
<dbReference type="EC" id="2.6.1.9" evidence="7"/>
<dbReference type="InterPro" id="IPR015422">
    <property type="entry name" value="PyrdxlP-dep_Trfase_small"/>
</dbReference>
<comment type="cofactor">
    <cofactor evidence="1 7">
        <name>pyridoxal 5'-phosphate</name>
        <dbReference type="ChEBI" id="CHEBI:597326"/>
    </cofactor>
</comment>
<keyword evidence="3 7" id="KW-0032">Aminotransferase</keyword>
<dbReference type="PANTHER" id="PTHR43643">
    <property type="entry name" value="HISTIDINOL-PHOSPHATE AMINOTRANSFERASE 2"/>
    <property type="match status" value="1"/>
</dbReference>
<feature type="domain" description="Aminotransferase class I/classII large" evidence="8">
    <location>
        <begin position="30"/>
        <end position="354"/>
    </location>
</feature>
<proteinExistence type="inferred from homology"/>
<dbReference type="Gene3D" id="3.40.640.10">
    <property type="entry name" value="Type I PLP-dependent aspartate aminotransferase-like (Major domain)"/>
    <property type="match status" value="1"/>
</dbReference>
<dbReference type="EMBL" id="JAGGKG010000027">
    <property type="protein sequence ID" value="MBP1907474.1"/>
    <property type="molecule type" value="Genomic_DNA"/>
</dbReference>
<evidence type="ECO:0000259" key="8">
    <source>
        <dbReference type="Pfam" id="PF00155"/>
    </source>
</evidence>
<feature type="modified residue" description="N6-(pyridoxal phosphate)lysine" evidence="7">
    <location>
        <position position="222"/>
    </location>
</feature>
<evidence type="ECO:0000256" key="4">
    <source>
        <dbReference type="ARBA" id="ARBA00022679"/>
    </source>
</evidence>
<evidence type="ECO:0000256" key="7">
    <source>
        <dbReference type="HAMAP-Rule" id="MF_01023"/>
    </source>
</evidence>
<dbReference type="Gene3D" id="3.90.1150.10">
    <property type="entry name" value="Aspartate Aminotransferase, domain 1"/>
    <property type="match status" value="1"/>
</dbReference>
<reference evidence="9 10" key="1">
    <citation type="submission" date="2021-03" db="EMBL/GenBank/DDBJ databases">
        <title>Genomic Encyclopedia of Type Strains, Phase IV (KMG-IV): sequencing the most valuable type-strain genomes for metagenomic binning, comparative biology and taxonomic classification.</title>
        <authorList>
            <person name="Goeker M."/>
        </authorList>
    </citation>
    <scope>NUCLEOTIDE SEQUENCE [LARGE SCALE GENOMIC DNA]</scope>
    <source>
        <strain evidence="9 10">DSM 14349</strain>
    </source>
</reference>